<dbReference type="Gene3D" id="3.40.50.360">
    <property type="match status" value="1"/>
</dbReference>
<evidence type="ECO:0000313" key="9">
    <source>
        <dbReference type="Proteomes" id="UP000462055"/>
    </source>
</evidence>
<proteinExistence type="inferred from homology"/>
<dbReference type="PANTHER" id="PTHR43741:SF4">
    <property type="entry name" value="FMN-DEPENDENT NADH:QUINONE OXIDOREDUCTASE"/>
    <property type="match status" value="1"/>
</dbReference>
<comment type="similarity">
    <text evidence="6">Belongs to the azoreductase type 1 family.</text>
</comment>
<evidence type="ECO:0000313" key="8">
    <source>
        <dbReference type="EMBL" id="MVZ99226.1"/>
    </source>
</evidence>
<evidence type="ECO:0000256" key="4">
    <source>
        <dbReference type="ARBA" id="ARBA00023027"/>
    </source>
</evidence>
<comment type="function">
    <text evidence="6">Also exhibits azoreductase activity. Catalyzes the reductive cleavage of the azo bond in aromatic azo compounds to the corresponding amines.</text>
</comment>
<comment type="cofactor">
    <cofactor evidence="6">
        <name>FMN</name>
        <dbReference type="ChEBI" id="CHEBI:58210"/>
    </cofactor>
    <text evidence="6">Binds 1 FMN per subunit.</text>
</comment>
<evidence type="ECO:0000256" key="3">
    <source>
        <dbReference type="ARBA" id="ARBA00023002"/>
    </source>
</evidence>
<keyword evidence="9" id="KW-1185">Reference proteome</keyword>
<reference evidence="8" key="1">
    <citation type="submission" date="2019-12" db="EMBL/GenBank/DDBJ databases">
        <title>Actinomadura physcomitrii sp. nov., a novel actinomycete isolated from moss [Physcomitrium sphaericum (Ludw) Fuernr].</title>
        <authorList>
            <person name="Zhuang X."/>
        </authorList>
    </citation>
    <scope>NUCLEOTIDE SEQUENCE [LARGE SCALE GENOMIC DNA]</scope>
    <source>
        <strain evidence="8">LD22</strain>
    </source>
</reference>
<evidence type="ECO:0000256" key="1">
    <source>
        <dbReference type="ARBA" id="ARBA00022630"/>
    </source>
</evidence>
<dbReference type="EC" id="1.6.5.-" evidence="6"/>
<keyword evidence="2 6" id="KW-0288">FMN</keyword>
<dbReference type="EC" id="1.7.1.17" evidence="6"/>
<comment type="catalytic activity">
    <reaction evidence="6">
        <text>2 a quinone + NADH + H(+) = 2 a 1,4-benzosemiquinone + NAD(+)</text>
        <dbReference type="Rhea" id="RHEA:65952"/>
        <dbReference type="ChEBI" id="CHEBI:15378"/>
        <dbReference type="ChEBI" id="CHEBI:57540"/>
        <dbReference type="ChEBI" id="CHEBI:57945"/>
        <dbReference type="ChEBI" id="CHEBI:132124"/>
        <dbReference type="ChEBI" id="CHEBI:134225"/>
    </reaction>
</comment>
<dbReference type="GO" id="GO:0010181">
    <property type="term" value="F:FMN binding"/>
    <property type="evidence" value="ECO:0007669"/>
    <property type="project" value="UniProtKB-UniRule"/>
</dbReference>
<name>A0A6I4M4Z2_9ACTN</name>
<dbReference type="InterPro" id="IPR029039">
    <property type="entry name" value="Flavoprotein-like_sf"/>
</dbReference>
<evidence type="ECO:0000256" key="5">
    <source>
        <dbReference type="ARBA" id="ARBA00048542"/>
    </source>
</evidence>
<feature type="binding site" evidence="6">
    <location>
        <position position="17"/>
    </location>
    <ligand>
        <name>FMN</name>
        <dbReference type="ChEBI" id="CHEBI:58210"/>
    </ligand>
</feature>
<feature type="binding site" evidence="6">
    <location>
        <begin position="114"/>
        <end position="117"/>
    </location>
    <ligand>
        <name>FMN</name>
        <dbReference type="ChEBI" id="CHEBI:58210"/>
    </ligand>
</feature>
<dbReference type="Pfam" id="PF02525">
    <property type="entry name" value="Flavodoxin_2"/>
    <property type="match status" value="1"/>
</dbReference>
<dbReference type="Proteomes" id="UP000462055">
    <property type="component" value="Unassembled WGS sequence"/>
</dbReference>
<evidence type="ECO:0000256" key="6">
    <source>
        <dbReference type="HAMAP-Rule" id="MF_01216"/>
    </source>
</evidence>
<sequence length="231" mass="25103">MLSAHDQVASLLHLDSSHSGDSITRRLSARFADAWRERHGTSGYRYRDLVADPVPPISAAYCELGRRVERNGYVPPAKVDALIETAAEEREWALTLPLVEQFAGAGTVLIGAPMYNFSVPASLKAWIDRITFPGAYTDPDTGRSLLHGKRIVVVTARGGAYGPGTPREGFDFQEPYLRAYFANLGVAEDGVSFVNAEMTLADLVPHLARFREMAARSLAGAEEAVVALASR</sequence>
<dbReference type="GO" id="GO:0016652">
    <property type="term" value="F:oxidoreductase activity, acting on NAD(P)H as acceptor"/>
    <property type="evidence" value="ECO:0007669"/>
    <property type="project" value="UniProtKB-UniRule"/>
</dbReference>
<gene>
    <name evidence="6" type="primary">azoR</name>
    <name evidence="8" type="ORF">F8568_002250</name>
</gene>
<dbReference type="HAMAP" id="MF_01216">
    <property type="entry name" value="Azoreductase_type1"/>
    <property type="match status" value="1"/>
</dbReference>
<keyword evidence="1 6" id="KW-0285">Flavoprotein</keyword>
<dbReference type="InterPro" id="IPR003680">
    <property type="entry name" value="Flavodoxin_fold"/>
</dbReference>
<dbReference type="InterPro" id="IPR050104">
    <property type="entry name" value="FMN-dep_NADH:Q_OxRdtase_AzoR1"/>
</dbReference>
<organism evidence="8 9">
    <name type="scientific">Actinomadura physcomitrii</name>
    <dbReference type="NCBI Taxonomy" id="2650748"/>
    <lineage>
        <taxon>Bacteria</taxon>
        <taxon>Bacillati</taxon>
        <taxon>Actinomycetota</taxon>
        <taxon>Actinomycetes</taxon>
        <taxon>Streptosporangiales</taxon>
        <taxon>Thermomonosporaceae</taxon>
        <taxon>Actinomadura</taxon>
    </lineage>
</organism>
<dbReference type="SUPFAM" id="SSF52218">
    <property type="entry name" value="Flavoproteins"/>
    <property type="match status" value="1"/>
</dbReference>
<dbReference type="PANTHER" id="PTHR43741">
    <property type="entry name" value="FMN-DEPENDENT NADH-AZOREDUCTASE 1"/>
    <property type="match status" value="1"/>
</dbReference>
<protein>
    <recommendedName>
        <fullName evidence="6">FMN dependent NADH:quinone oxidoreductase</fullName>
        <ecNumber evidence="6">1.6.5.-</ecNumber>
    </recommendedName>
    <alternativeName>
        <fullName evidence="6">Azo-dye reductase</fullName>
    </alternativeName>
    <alternativeName>
        <fullName evidence="6">FMN-dependent NADH-azo compound oxidoreductase</fullName>
    </alternativeName>
    <alternativeName>
        <fullName evidence="6">FMN-dependent NADH-azoreductase</fullName>
        <ecNumber evidence="6">1.7.1.17</ecNumber>
    </alternativeName>
</protein>
<dbReference type="GO" id="GO:0009055">
    <property type="term" value="F:electron transfer activity"/>
    <property type="evidence" value="ECO:0007669"/>
    <property type="project" value="UniProtKB-UniRule"/>
</dbReference>
<comment type="subunit">
    <text evidence="6">Homodimer.</text>
</comment>
<feature type="domain" description="Flavodoxin-like fold" evidence="7">
    <location>
        <begin position="11"/>
        <end position="188"/>
    </location>
</feature>
<comment type="function">
    <text evidence="6">Quinone reductase that provides resistance to thiol-specific stress caused by electrophilic quinones.</text>
</comment>
<comment type="caution">
    <text evidence="8">The sequence shown here is derived from an EMBL/GenBank/DDBJ whole genome shotgun (WGS) entry which is preliminary data.</text>
</comment>
<dbReference type="EMBL" id="WBMS02000002">
    <property type="protein sequence ID" value="MVZ99226.1"/>
    <property type="molecule type" value="Genomic_DNA"/>
</dbReference>
<dbReference type="AlphaFoldDB" id="A0A6I4M4Z2"/>
<keyword evidence="4 6" id="KW-0520">NAD</keyword>
<accession>A0A6I4M4Z2</accession>
<comment type="catalytic activity">
    <reaction evidence="5">
        <text>N,N-dimethyl-1,4-phenylenediamine + anthranilate + 2 NAD(+) = 2-(4-dimethylaminophenyl)diazenylbenzoate + 2 NADH + 2 H(+)</text>
        <dbReference type="Rhea" id="RHEA:55872"/>
        <dbReference type="ChEBI" id="CHEBI:15378"/>
        <dbReference type="ChEBI" id="CHEBI:15783"/>
        <dbReference type="ChEBI" id="CHEBI:16567"/>
        <dbReference type="ChEBI" id="CHEBI:57540"/>
        <dbReference type="ChEBI" id="CHEBI:57945"/>
        <dbReference type="ChEBI" id="CHEBI:71579"/>
        <dbReference type="EC" id="1.7.1.17"/>
    </reaction>
    <physiologicalReaction direction="right-to-left" evidence="5">
        <dbReference type="Rhea" id="RHEA:55874"/>
    </physiologicalReaction>
</comment>
<dbReference type="RefSeq" id="WP_151590830.1">
    <property type="nucleotide sequence ID" value="NZ_WBMS02000002.1"/>
</dbReference>
<dbReference type="GO" id="GO:0016655">
    <property type="term" value="F:oxidoreductase activity, acting on NAD(P)H, quinone or similar compound as acceptor"/>
    <property type="evidence" value="ECO:0007669"/>
    <property type="project" value="InterPro"/>
</dbReference>
<evidence type="ECO:0000259" key="7">
    <source>
        <dbReference type="Pfam" id="PF02525"/>
    </source>
</evidence>
<keyword evidence="3 6" id="KW-0560">Oxidoreductase</keyword>
<comment type="caution">
    <text evidence="6">Lacks conserved residue(s) required for the propagation of feature annotation.</text>
</comment>
<dbReference type="InterPro" id="IPR023048">
    <property type="entry name" value="NADH:quinone_OxRdtase_FMN_depd"/>
</dbReference>
<evidence type="ECO:0000256" key="2">
    <source>
        <dbReference type="ARBA" id="ARBA00022643"/>
    </source>
</evidence>